<name>A0ABM7ZWC1_STRNI</name>
<evidence type="ECO:0000313" key="1">
    <source>
        <dbReference type="EMBL" id="BDM70623.1"/>
    </source>
</evidence>
<proteinExistence type="predicted"/>
<dbReference type="EMBL" id="AP026073">
    <property type="protein sequence ID" value="BDM70623.1"/>
    <property type="molecule type" value="Genomic_DNA"/>
</dbReference>
<accession>A0ABM7ZWC1</accession>
<evidence type="ECO:0000313" key="2">
    <source>
        <dbReference type="Proteomes" id="UP001059597"/>
    </source>
</evidence>
<keyword evidence="2" id="KW-1185">Reference proteome</keyword>
<sequence length="61" mass="6796">MCAHPDHEGVTLPDGQVSETHVLPDEDMGVITERALDRLLFGTLFTSPVDDIRQYLKKVTS</sequence>
<protein>
    <submittedName>
        <fullName evidence="1">Uncharacterized protein</fullName>
    </submittedName>
</protein>
<organism evidence="1 2">
    <name type="scientific">Streptomyces nigrescens</name>
    <dbReference type="NCBI Taxonomy" id="1920"/>
    <lineage>
        <taxon>Bacteria</taxon>
        <taxon>Bacillati</taxon>
        <taxon>Actinomycetota</taxon>
        <taxon>Actinomycetes</taxon>
        <taxon>Kitasatosporales</taxon>
        <taxon>Streptomycetaceae</taxon>
        <taxon>Streptomyces</taxon>
    </lineage>
</organism>
<dbReference type="RefSeq" id="WP_261954339.1">
    <property type="nucleotide sequence ID" value="NZ_AP026073.1"/>
</dbReference>
<gene>
    <name evidence="1" type="ORF">HEK616_41100</name>
</gene>
<dbReference type="Proteomes" id="UP001059597">
    <property type="component" value="Chromosome"/>
</dbReference>
<reference evidence="1" key="1">
    <citation type="submission" date="2022-06" db="EMBL/GenBank/DDBJ databases">
        <title>Complete genome sequence of Streptomyces nigrescens HEK616.</title>
        <authorList>
            <person name="Asamizu S."/>
            <person name="Onaka H."/>
        </authorList>
    </citation>
    <scope>NUCLEOTIDE SEQUENCE</scope>
    <source>
        <strain evidence="1">HEK616</strain>
    </source>
</reference>